<evidence type="ECO:0000256" key="7">
    <source>
        <dbReference type="ARBA" id="ARBA00022989"/>
    </source>
</evidence>
<protein>
    <recommendedName>
        <fullName evidence="10">Tol-Pal system protein TolR</fullName>
    </recommendedName>
</protein>
<evidence type="ECO:0000313" key="12">
    <source>
        <dbReference type="Proteomes" id="UP000305881"/>
    </source>
</evidence>
<dbReference type="GO" id="GO:0015031">
    <property type="term" value="P:protein transport"/>
    <property type="evidence" value="ECO:0007669"/>
    <property type="project" value="InterPro"/>
</dbReference>
<dbReference type="RefSeq" id="WP_017842503.1">
    <property type="nucleotide sequence ID" value="NZ_CP035467.1"/>
</dbReference>
<reference evidence="12" key="1">
    <citation type="journal article" date="2019" name="J. Bacteriol.">
        <title>A Mutagenic Screen Identifies a TonB-Dependent Receptor Required for the Lanthanide Metal Switch in the Type I Methanotroph 'Methylotuvimicrobium buryatense' 5GB1C.</title>
        <authorList>
            <person name="Groom J.D."/>
            <person name="Ford S.M."/>
            <person name="Pesesky M.W."/>
            <person name="Lidstrom M.E."/>
        </authorList>
    </citation>
    <scope>NUCLEOTIDE SEQUENCE [LARGE SCALE GENOMIC DNA]</scope>
    <source>
        <strain evidence="12">5GB1C</strain>
    </source>
</reference>
<dbReference type="EMBL" id="CP035467">
    <property type="protein sequence ID" value="QCW83680.1"/>
    <property type="molecule type" value="Genomic_DNA"/>
</dbReference>
<dbReference type="GO" id="GO:0051301">
    <property type="term" value="P:cell division"/>
    <property type="evidence" value="ECO:0007669"/>
    <property type="project" value="UniProtKB-UniRule"/>
</dbReference>
<comment type="function">
    <text evidence="10">Part of the Tol-Pal system, which plays a role in outer membrane invagination during cell division and is important for maintaining outer membrane integrity.</text>
</comment>
<dbReference type="STRING" id="675511.GCA_000341735_04133"/>
<evidence type="ECO:0000256" key="10">
    <source>
        <dbReference type="HAMAP-Rule" id="MF_02203"/>
    </source>
</evidence>
<evidence type="ECO:0000313" key="11">
    <source>
        <dbReference type="EMBL" id="QCW83680.1"/>
    </source>
</evidence>
<evidence type="ECO:0000256" key="5">
    <source>
        <dbReference type="ARBA" id="ARBA00022618"/>
    </source>
</evidence>
<accession>A0A4P9USZ3</accession>
<dbReference type="AlphaFoldDB" id="A0A4P9USZ3"/>
<dbReference type="Pfam" id="PF02472">
    <property type="entry name" value="ExbD"/>
    <property type="match status" value="1"/>
</dbReference>
<dbReference type="PANTHER" id="PTHR30558:SF7">
    <property type="entry name" value="TOL-PAL SYSTEM PROTEIN TOLR"/>
    <property type="match status" value="1"/>
</dbReference>
<sequence length="142" mass="15641">MSSRQSGRRKPKAEINVVPYIDVTLVLLIIFMVTAPMLQTGVEVDLPQADTETAEQQNDPPVIVSIDREGRFYVDMAGQESQEMGADEMTATVADVLRDKPTIQVFIRGDKFVDYGKVISAMAALKNAGVPKVGLMTQPYQH</sequence>
<keyword evidence="7 10" id="KW-1133">Transmembrane helix</keyword>
<name>A0A4P9USZ3_METBY</name>
<dbReference type="PANTHER" id="PTHR30558">
    <property type="entry name" value="EXBD MEMBRANE COMPONENT OF PMF-DRIVEN MACROMOLECULE IMPORT SYSTEM"/>
    <property type="match status" value="1"/>
</dbReference>
<comment type="similarity">
    <text evidence="2 10">Belongs to the ExbD/TolR family.</text>
</comment>
<keyword evidence="3 10" id="KW-1003">Cell membrane</keyword>
<dbReference type="InterPro" id="IPR014168">
    <property type="entry name" value="Tol-Pal_TolR"/>
</dbReference>
<dbReference type="Proteomes" id="UP000305881">
    <property type="component" value="Chromosome"/>
</dbReference>
<feature type="transmembrane region" description="Helical" evidence="10">
    <location>
        <begin position="20"/>
        <end position="38"/>
    </location>
</feature>
<evidence type="ECO:0000256" key="3">
    <source>
        <dbReference type="ARBA" id="ARBA00022475"/>
    </source>
</evidence>
<evidence type="ECO:0000256" key="8">
    <source>
        <dbReference type="ARBA" id="ARBA00023136"/>
    </source>
</evidence>
<dbReference type="NCBIfam" id="TIGR02801">
    <property type="entry name" value="tolR"/>
    <property type="match status" value="1"/>
</dbReference>
<comment type="subunit">
    <text evidence="10">The Tol-Pal system is composed of five core proteins: the inner membrane proteins TolA, TolQ and TolR, the periplasmic protein TolB and the outer membrane protein Pal. They form a network linking the inner and outer membranes and the peptidoglycan layer.</text>
</comment>
<keyword evidence="8 10" id="KW-0472">Membrane</keyword>
<keyword evidence="5 10" id="KW-0132">Cell division</keyword>
<dbReference type="InterPro" id="IPR003400">
    <property type="entry name" value="ExbD"/>
</dbReference>
<evidence type="ECO:0000256" key="6">
    <source>
        <dbReference type="ARBA" id="ARBA00022692"/>
    </source>
</evidence>
<evidence type="ECO:0000256" key="2">
    <source>
        <dbReference type="ARBA" id="ARBA00005811"/>
    </source>
</evidence>
<keyword evidence="12" id="KW-1185">Reference proteome</keyword>
<proteinExistence type="inferred from homology"/>
<dbReference type="GO" id="GO:0005886">
    <property type="term" value="C:plasma membrane"/>
    <property type="evidence" value="ECO:0007669"/>
    <property type="project" value="UniProtKB-SubCell"/>
</dbReference>
<organism evidence="11 12">
    <name type="scientific">Methylotuvimicrobium buryatense</name>
    <name type="common">Methylomicrobium buryatense</name>
    <dbReference type="NCBI Taxonomy" id="95641"/>
    <lineage>
        <taxon>Bacteria</taxon>
        <taxon>Pseudomonadati</taxon>
        <taxon>Pseudomonadota</taxon>
        <taxon>Gammaproteobacteria</taxon>
        <taxon>Methylococcales</taxon>
        <taxon>Methylococcaceae</taxon>
        <taxon>Methylotuvimicrobium</taxon>
    </lineage>
</organism>
<evidence type="ECO:0000256" key="4">
    <source>
        <dbReference type="ARBA" id="ARBA00022519"/>
    </source>
</evidence>
<evidence type="ECO:0000256" key="1">
    <source>
        <dbReference type="ARBA" id="ARBA00004162"/>
    </source>
</evidence>
<keyword evidence="4 10" id="KW-0997">Cell inner membrane</keyword>
<keyword evidence="6 10" id="KW-0812">Transmembrane</keyword>
<gene>
    <name evidence="10 11" type="primary">tolR</name>
    <name evidence="11" type="ORF">EQU24_16615</name>
</gene>
<dbReference type="GO" id="GO:0022857">
    <property type="term" value="F:transmembrane transporter activity"/>
    <property type="evidence" value="ECO:0007669"/>
    <property type="project" value="InterPro"/>
</dbReference>
<dbReference type="HAMAP" id="MF_02203">
    <property type="entry name" value="TolR"/>
    <property type="match status" value="1"/>
</dbReference>
<comment type="subcellular location">
    <subcellularLocation>
        <location evidence="10">Cell inner membrane</location>
        <topology evidence="10">Single-pass membrane protein</topology>
    </subcellularLocation>
    <subcellularLocation>
        <location evidence="1">Cell membrane</location>
        <topology evidence="1">Single-pass membrane protein</topology>
    </subcellularLocation>
</comment>
<dbReference type="KEGG" id="mbur:EQU24_16615"/>
<evidence type="ECO:0000256" key="9">
    <source>
        <dbReference type="ARBA" id="ARBA00023306"/>
    </source>
</evidence>
<keyword evidence="9 10" id="KW-0131">Cell cycle</keyword>
<dbReference type="OrthoDB" id="9798629at2"/>
<dbReference type="Gene3D" id="3.30.420.270">
    <property type="match status" value="1"/>
</dbReference>